<organism evidence="1 2">
    <name type="scientific">Vigna unguiculata</name>
    <name type="common">Cowpea</name>
    <dbReference type="NCBI Taxonomy" id="3917"/>
    <lineage>
        <taxon>Eukaryota</taxon>
        <taxon>Viridiplantae</taxon>
        <taxon>Streptophyta</taxon>
        <taxon>Embryophyta</taxon>
        <taxon>Tracheophyta</taxon>
        <taxon>Spermatophyta</taxon>
        <taxon>Magnoliopsida</taxon>
        <taxon>eudicotyledons</taxon>
        <taxon>Gunneridae</taxon>
        <taxon>Pentapetalae</taxon>
        <taxon>rosids</taxon>
        <taxon>fabids</taxon>
        <taxon>Fabales</taxon>
        <taxon>Fabaceae</taxon>
        <taxon>Papilionoideae</taxon>
        <taxon>50 kb inversion clade</taxon>
        <taxon>NPAAA clade</taxon>
        <taxon>indigoferoid/millettioid clade</taxon>
        <taxon>Phaseoleae</taxon>
        <taxon>Vigna</taxon>
    </lineage>
</organism>
<dbReference type="AlphaFoldDB" id="A0A4D6KZG9"/>
<dbReference type="Proteomes" id="UP000501690">
    <property type="component" value="Linkage Group LG2"/>
</dbReference>
<evidence type="ECO:0000313" key="1">
    <source>
        <dbReference type="EMBL" id="QCD81369.1"/>
    </source>
</evidence>
<name>A0A4D6KZG9_VIGUN</name>
<keyword evidence="2" id="KW-1185">Reference proteome</keyword>
<sequence>MATKQVSLCSDKKVVVRVYVEKKPRKKGSSSIQHQHQLHGPISMGCGRRAGLLSYSHLLRQSAKGALSAPSFSKWVANNNLQPPTQGRFLVLQIAPSNMKKATWFGSCSWKLLIPRFLRSWSKGKKKENKKKHMGADFSGNGMRMICCYREKFHSECAINKSQVSFRVNFIVVVHISQVIAANAYGS</sequence>
<protein>
    <submittedName>
        <fullName evidence="1">Uncharacterized protein</fullName>
    </submittedName>
</protein>
<accession>A0A4D6KZG9</accession>
<reference evidence="1 2" key="1">
    <citation type="submission" date="2019-04" db="EMBL/GenBank/DDBJ databases">
        <title>An improved genome assembly and genetic linkage map for asparagus bean, Vigna unguiculata ssp. sesquipedialis.</title>
        <authorList>
            <person name="Xia Q."/>
            <person name="Zhang R."/>
            <person name="Dong Y."/>
        </authorList>
    </citation>
    <scope>NUCLEOTIDE SEQUENCE [LARGE SCALE GENOMIC DNA]</scope>
    <source>
        <tissue evidence="1">Leaf</tissue>
    </source>
</reference>
<evidence type="ECO:0000313" key="2">
    <source>
        <dbReference type="Proteomes" id="UP000501690"/>
    </source>
</evidence>
<proteinExistence type="predicted"/>
<gene>
    <name evidence="1" type="ORF">DEO72_LG2g1694</name>
</gene>
<dbReference type="EMBL" id="CP039346">
    <property type="protein sequence ID" value="QCD81369.1"/>
    <property type="molecule type" value="Genomic_DNA"/>
</dbReference>